<evidence type="ECO:0000256" key="3">
    <source>
        <dbReference type="ARBA" id="ARBA00022448"/>
    </source>
</evidence>
<evidence type="ECO:0000313" key="8">
    <source>
        <dbReference type="EMBL" id="SDN17409.1"/>
    </source>
</evidence>
<dbReference type="SUPFAM" id="SSF52540">
    <property type="entry name" value="P-loop containing nucleoside triphosphate hydrolases"/>
    <property type="match status" value="1"/>
</dbReference>
<dbReference type="AlphaFoldDB" id="A0A1G9Z7L2"/>
<protein>
    <submittedName>
        <fullName evidence="8">ABC-2 type transport system ATP-binding protein</fullName>
    </submittedName>
</protein>
<feature type="domain" description="ABC transporter" evidence="7">
    <location>
        <begin position="5"/>
        <end position="237"/>
    </location>
</feature>
<dbReference type="Pfam" id="PF00005">
    <property type="entry name" value="ABC_tran"/>
    <property type="match status" value="1"/>
</dbReference>
<evidence type="ECO:0000256" key="6">
    <source>
        <dbReference type="ARBA" id="ARBA00023251"/>
    </source>
</evidence>
<dbReference type="GO" id="GO:0005886">
    <property type="term" value="C:plasma membrane"/>
    <property type="evidence" value="ECO:0007669"/>
    <property type="project" value="UniProtKB-SubCell"/>
</dbReference>
<keyword evidence="9" id="KW-1185">Reference proteome</keyword>
<evidence type="ECO:0000256" key="5">
    <source>
        <dbReference type="ARBA" id="ARBA00022840"/>
    </source>
</evidence>
<dbReference type="PROSITE" id="PS50893">
    <property type="entry name" value="ABC_TRANSPORTER_2"/>
    <property type="match status" value="1"/>
</dbReference>
<gene>
    <name evidence="8" type="ORF">SAMN05660642_04229</name>
</gene>
<dbReference type="InterPro" id="IPR050763">
    <property type="entry name" value="ABC_transporter_ATP-binding"/>
</dbReference>
<dbReference type="RefSeq" id="WP_091223060.1">
    <property type="nucleotide sequence ID" value="NZ_FNHE01000013.1"/>
</dbReference>
<dbReference type="InterPro" id="IPR017871">
    <property type="entry name" value="ABC_transporter-like_CS"/>
</dbReference>
<accession>A0A1G9Z7L2</accession>
<dbReference type="GO" id="GO:0005524">
    <property type="term" value="F:ATP binding"/>
    <property type="evidence" value="ECO:0007669"/>
    <property type="project" value="UniProtKB-KW"/>
</dbReference>
<organism evidence="8 9">
    <name type="scientific">Geodermatophilus siccatus</name>
    <dbReference type="NCBI Taxonomy" id="1137991"/>
    <lineage>
        <taxon>Bacteria</taxon>
        <taxon>Bacillati</taxon>
        <taxon>Actinomycetota</taxon>
        <taxon>Actinomycetes</taxon>
        <taxon>Geodermatophilales</taxon>
        <taxon>Geodermatophilaceae</taxon>
        <taxon>Geodermatophilus</taxon>
    </lineage>
</organism>
<dbReference type="InterPro" id="IPR027417">
    <property type="entry name" value="P-loop_NTPase"/>
</dbReference>
<evidence type="ECO:0000313" key="9">
    <source>
        <dbReference type="Proteomes" id="UP000198680"/>
    </source>
</evidence>
<evidence type="ECO:0000256" key="1">
    <source>
        <dbReference type="ARBA" id="ARBA00004202"/>
    </source>
</evidence>
<dbReference type="EMBL" id="FNHE01000013">
    <property type="protein sequence ID" value="SDN17409.1"/>
    <property type="molecule type" value="Genomic_DNA"/>
</dbReference>
<comment type="similarity">
    <text evidence="2">Belongs to the ABC transporter superfamily.</text>
</comment>
<dbReference type="PANTHER" id="PTHR42711">
    <property type="entry name" value="ABC TRANSPORTER ATP-BINDING PROTEIN"/>
    <property type="match status" value="1"/>
</dbReference>
<evidence type="ECO:0000256" key="4">
    <source>
        <dbReference type="ARBA" id="ARBA00022741"/>
    </source>
</evidence>
<reference evidence="9" key="1">
    <citation type="submission" date="2016-10" db="EMBL/GenBank/DDBJ databases">
        <authorList>
            <person name="Varghese N."/>
            <person name="Submissions S."/>
        </authorList>
    </citation>
    <scope>NUCLEOTIDE SEQUENCE [LARGE SCALE GENOMIC DNA]</scope>
    <source>
        <strain evidence="9">DSM 45419</strain>
    </source>
</reference>
<dbReference type="Gene3D" id="3.40.50.300">
    <property type="entry name" value="P-loop containing nucleotide triphosphate hydrolases"/>
    <property type="match status" value="1"/>
</dbReference>
<dbReference type="GO" id="GO:0046677">
    <property type="term" value="P:response to antibiotic"/>
    <property type="evidence" value="ECO:0007669"/>
    <property type="project" value="UniProtKB-KW"/>
</dbReference>
<keyword evidence="5 8" id="KW-0067">ATP-binding</keyword>
<keyword evidence="6" id="KW-0046">Antibiotic resistance</keyword>
<sequence length="320" mass="33657">MDAAVQVTDLVKRYPGRPVNAVDGISFTVARGEVFGLLGPNGAGKTTTIGVLTTRVLPTSGTASVAGVDVAADPVTARSRLSVVPQRSNLDRALTARQNLVFHAAYHGVGRAERNRRADALLEQLGLGGRGGDKVDDYSGGMAQRLLIARALMHAPQVVFLDEPSTGLDPQARLFVWDRIRELREGGVTVVLTTHDMDEAAALSDRVGIMDHGRLLALDTPAALTRSLPGSATLDIDVARAAEDTDDAVLAALAPLAERVEQVADGSGLRARLYLSGDAAALVGPVSEALGARHARLTGVRIGEPSLEDVFLSLTGRELR</sequence>
<evidence type="ECO:0000256" key="2">
    <source>
        <dbReference type="ARBA" id="ARBA00005417"/>
    </source>
</evidence>
<name>A0A1G9Z7L2_9ACTN</name>
<evidence type="ECO:0000259" key="7">
    <source>
        <dbReference type="PROSITE" id="PS50893"/>
    </source>
</evidence>
<comment type="subcellular location">
    <subcellularLocation>
        <location evidence="1">Cell membrane</location>
        <topology evidence="1">Peripheral membrane protein</topology>
    </subcellularLocation>
</comment>
<dbReference type="OrthoDB" id="9804819at2"/>
<dbReference type="InterPro" id="IPR003439">
    <property type="entry name" value="ABC_transporter-like_ATP-bd"/>
</dbReference>
<dbReference type="PANTHER" id="PTHR42711:SF5">
    <property type="entry name" value="ABC TRANSPORTER ATP-BINDING PROTEIN NATA"/>
    <property type="match status" value="1"/>
</dbReference>
<keyword evidence="4" id="KW-0547">Nucleotide-binding</keyword>
<dbReference type="InterPro" id="IPR003593">
    <property type="entry name" value="AAA+_ATPase"/>
</dbReference>
<dbReference type="STRING" id="1137991.SAMN05660642_04229"/>
<dbReference type="PROSITE" id="PS00211">
    <property type="entry name" value="ABC_TRANSPORTER_1"/>
    <property type="match status" value="1"/>
</dbReference>
<keyword evidence="3" id="KW-0813">Transport</keyword>
<dbReference type="GO" id="GO:0016887">
    <property type="term" value="F:ATP hydrolysis activity"/>
    <property type="evidence" value="ECO:0007669"/>
    <property type="project" value="InterPro"/>
</dbReference>
<proteinExistence type="inferred from homology"/>
<dbReference type="Proteomes" id="UP000198680">
    <property type="component" value="Unassembled WGS sequence"/>
</dbReference>
<dbReference type="SMART" id="SM00382">
    <property type="entry name" value="AAA"/>
    <property type="match status" value="1"/>
</dbReference>